<name>A0AAN7QX84_9MYRT</name>
<organism evidence="1 2">
    <name type="scientific">Trapa incisa</name>
    <dbReference type="NCBI Taxonomy" id="236973"/>
    <lineage>
        <taxon>Eukaryota</taxon>
        <taxon>Viridiplantae</taxon>
        <taxon>Streptophyta</taxon>
        <taxon>Embryophyta</taxon>
        <taxon>Tracheophyta</taxon>
        <taxon>Spermatophyta</taxon>
        <taxon>Magnoliopsida</taxon>
        <taxon>eudicotyledons</taxon>
        <taxon>Gunneridae</taxon>
        <taxon>Pentapetalae</taxon>
        <taxon>rosids</taxon>
        <taxon>malvids</taxon>
        <taxon>Myrtales</taxon>
        <taxon>Lythraceae</taxon>
        <taxon>Trapa</taxon>
    </lineage>
</organism>
<keyword evidence="2" id="KW-1185">Reference proteome</keyword>
<evidence type="ECO:0000313" key="1">
    <source>
        <dbReference type="EMBL" id="KAK4780046.1"/>
    </source>
</evidence>
<proteinExistence type="predicted"/>
<comment type="caution">
    <text evidence="1">The sequence shown here is derived from an EMBL/GenBank/DDBJ whole genome shotgun (WGS) entry which is preliminary data.</text>
</comment>
<protein>
    <submittedName>
        <fullName evidence="1">Uncharacterized protein</fullName>
    </submittedName>
</protein>
<reference evidence="1 2" key="1">
    <citation type="journal article" date="2023" name="Hortic Res">
        <title>Pangenome of water caltrop reveals structural variations and asymmetric subgenome divergence after allopolyploidization.</title>
        <authorList>
            <person name="Zhang X."/>
            <person name="Chen Y."/>
            <person name="Wang L."/>
            <person name="Yuan Y."/>
            <person name="Fang M."/>
            <person name="Shi L."/>
            <person name="Lu R."/>
            <person name="Comes H.P."/>
            <person name="Ma Y."/>
            <person name="Chen Y."/>
            <person name="Huang G."/>
            <person name="Zhou Y."/>
            <person name="Zheng Z."/>
            <person name="Qiu Y."/>
        </authorList>
    </citation>
    <scope>NUCLEOTIDE SEQUENCE [LARGE SCALE GENOMIC DNA]</scope>
    <source>
        <tissue evidence="1">Roots</tissue>
    </source>
</reference>
<accession>A0AAN7QX84</accession>
<dbReference type="EMBL" id="JAXIOK010000001">
    <property type="protein sequence ID" value="KAK4780046.1"/>
    <property type="molecule type" value="Genomic_DNA"/>
</dbReference>
<evidence type="ECO:0000313" key="2">
    <source>
        <dbReference type="Proteomes" id="UP001345219"/>
    </source>
</evidence>
<sequence>MARYIIPSNKSKLTRRYQEGDPHALLKAPHNPVHVELTVYPSQRIDGVDHEEDKTSAKKNVQTTNHAGGFVDLRGLQCSRRYLLIISVIRIWKQLEEQCHMPELGPCEELWQYSIVGRRTMMTPNVHNMEEAEYGRGLNHVALYMLKQEHKKLRQLKPVDCKRLHDSNVHWFVAKLVSTMYNFHSHFQQSAEQKPPPMQLQPCNYHVRE</sequence>
<dbReference type="Proteomes" id="UP001345219">
    <property type="component" value="Chromosome 13"/>
</dbReference>
<dbReference type="AlphaFoldDB" id="A0AAN7QX84"/>
<gene>
    <name evidence="1" type="ORF">SAY87_016152</name>
</gene>